<gene>
    <name evidence="1" type="ORF">E5358_05480</name>
</gene>
<accession>A0AC61QR60</accession>
<sequence length="444" mass="47958">MALGNVFMRDTDGNIPVLRSNTIENVCGLIFDISGQTNFWTTGGGANIADTWKDKVIELNSLNDAIEAGITAYTGEVDSETNASTDVLAGIPYYHIRQFFNMAGGSGRLFVMFADCSNDWNAIIEMQRAASGAIFQIGVWTEQQLWTKPDESANAYSIGLVADINRVAVELADEYFAPASILLCANTSKVKIGTTTSNKIAVSQIPSCVVDARYVTVLLSQSMEEDVRRMQASLESTTPVGVIGLALGTLTQAGVGESIGWVRQFDLVNYVPAIEMGFGDSTVVDGLITNGLSYSALSKSQLNALEEAGYVFVRSFEGLEGHTYFANDHTCSAGDFCTISRNRTINKSRRLIRIALLPYVNSPIKVDPSNGNLSSAQVTVFENLLKDILNEMESAEEISGTAFVTVPAEQNILVTKKLTLSYGIVPMGCAESIEVTEGLYVSQQ</sequence>
<reference evidence="1" key="1">
    <citation type="submission" date="2019-04" db="EMBL/GenBank/DDBJ databases">
        <title>Microbes associate with the intestines of laboratory mice.</title>
        <authorList>
            <person name="Navarre W."/>
            <person name="Wong E."/>
            <person name="Huang K."/>
            <person name="Tropini C."/>
            <person name="Ng K."/>
            <person name="Yu B."/>
        </authorList>
    </citation>
    <scope>NUCLEOTIDE SEQUENCE</scope>
    <source>
        <strain evidence="1">NM73_A23</strain>
    </source>
</reference>
<proteinExistence type="predicted"/>
<dbReference type="Proteomes" id="UP000308886">
    <property type="component" value="Unassembled WGS sequence"/>
</dbReference>
<name>A0AC61QR60_9BACT</name>
<evidence type="ECO:0000313" key="2">
    <source>
        <dbReference type="Proteomes" id="UP000308886"/>
    </source>
</evidence>
<protein>
    <submittedName>
        <fullName evidence="1">Uncharacterized protein</fullName>
    </submittedName>
</protein>
<keyword evidence="2" id="KW-1185">Reference proteome</keyword>
<comment type="caution">
    <text evidence="1">The sequence shown here is derived from an EMBL/GenBank/DDBJ whole genome shotgun (WGS) entry which is preliminary data.</text>
</comment>
<dbReference type="EMBL" id="SRZC01000007">
    <property type="protein sequence ID" value="TGX82789.1"/>
    <property type="molecule type" value="Genomic_DNA"/>
</dbReference>
<evidence type="ECO:0000313" key="1">
    <source>
        <dbReference type="EMBL" id="TGX82789.1"/>
    </source>
</evidence>
<organism evidence="1 2">
    <name type="scientific">Palleniella muris</name>
    <dbReference type="NCBI Taxonomy" id="3038145"/>
    <lineage>
        <taxon>Bacteria</taxon>
        <taxon>Pseudomonadati</taxon>
        <taxon>Bacteroidota</taxon>
        <taxon>Bacteroidia</taxon>
        <taxon>Bacteroidales</taxon>
        <taxon>Prevotellaceae</taxon>
        <taxon>Palleniella</taxon>
    </lineage>
</organism>